<organism evidence="1 2">
    <name type="scientific">Candidatus Portnoybacteria bacterium CG10_big_fil_rev_8_21_14_0_10_44_7</name>
    <dbReference type="NCBI Taxonomy" id="1974816"/>
    <lineage>
        <taxon>Bacteria</taxon>
        <taxon>Candidatus Portnoyibacteriota</taxon>
    </lineage>
</organism>
<evidence type="ECO:0000313" key="2">
    <source>
        <dbReference type="Proteomes" id="UP000231086"/>
    </source>
</evidence>
<dbReference type="EMBL" id="PFEA01000033">
    <property type="protein sequence ID" value="PJE59781.1"/>
    <property type="molecule type" value="Genomic_DNA"/>
</dbReference>
<sequence>MEKPRLFLVGQVFKKYFPTIWRALHTQFAIYGVLAENSFSLIPEQSAAAVAAQGLKRAVLFAYPLTAAEKEVFAWCRQKRITTFVLCGDMTEEALLDLTQTGGFTARFSASASQPDFADSIFPRVCVALKLI</sequence>
<evidence type="ECO:0000313" key="1">
    <source>
        <dbReference type="EMBL" id="PJE59781.1"/>
    </source>
</evidence>
<dbReference type="Proteomes" id="UP000231086">
    <property type="component" value="Unassembled WGS sequence"/>
</dbReference>
<accession>A0A2M8KIP5</accession>
<dbReference type="AlphaFoldDB" id="A0A2M8KIP5"/>
<protein>
    <submittedName>
        <fullName evidence="1">Uncharacterized protein</fullName>
    </submittedName>
</protein>
<proteinExistence type="predicted"/>
<reference evidence="2" key="1">
    <citation type="submission" date="2017-09" db="EMBL/GenBank/DDBJ databases">
        <title>Depth-based differentiation of microbial function through sediment-hosted aquifers and enrichment of novel symbionts in the deep terrestrial subsurface.</title>
        <authorList>
            <person name="Probst A.J."/>
            <person name="Ladd B."/>
            <person name="Jarett J.K."/>
            <person name="Geller-Mcgrath D.E."/>
            <person name="Sieber C.M.K."/>
            <person name="Emerson J.B."/>
            <person name="Anantharaman K."/>
            <person name="Thomas B.C."/>
            <person name="Malmstrom R."/>
            <person name="Stieglmeier M."/>
            <person name="Klingl A."/>
            <person name="Woyke T."/>
            <person name="Ryan C.M."/>
            <person name="Banfield J.F."/>
        </authorList>
    </citation>
    <scope>NUCLEOTIDE SEQUENCE [LARGE SCALE GENOMIC DNA]</scope>
</reference>
<name>A0A2M8KIP5_9BACT</name>
<gene>
    <name evidence="1" type="ORF">COU85_01820</name>
</gene>
<comment type="caution">
    <text evidence="1">The sequence shown here is derived from an EMBL/GenBank/DDBJ whole genome shotgun (WGS) entry which is preliminary data.</text>
</comment>